<dbReference type="KEGG" id="bfo:118426730"/>
<gene>
    <name evidence="4" type="primary">LOC118426730</name>
    <name evidence="2" type="ORF">BRAFLDRAFT_123346</name>
</gene>
<dbReference type="Proteomes" id="UP000001554">
    <property type="component" value="Chromosome 11"/>
</dbReference>
<evidence type="ECO:0000313" key="4">
    <source>
        <dbReference type="RefSeq" id="XP_035692175.1"/>
    </source>
</evidence>
<evidence type="ECO:0000256" key="1">
    <source>
        <dbReference type="SAM" id="MobiDB-lite"/>
    </source>
</evidence>
<keyword evidence="3" id="KW-1185">Reference proteome</keyword>
<name>C3XVT7_BRAFL</name>
<sequence length="146" mass="15668">MTPDKQDNVPRTRSPMESVPCMRSKPCRLWCPPAPLLVGVLVLLLTVGVTRGQTIGEFKTDDEKGIAAVKAPGGTTCYIVDGEPGEGDEFVISLDESRSDQPKLGSEMTEFCKNLAPRWAIATPAGKDGSGGDVIIDRHTGRQQEA</sequence>
<evidence type="ECO:0000313" key="2">
    <source>
        <dbReference type="EMBL" id="EEN67880.1"/>
    </source>
</evidence>
<accession>C3XVT7</accession>
<proteinExistence type="predicted"/>
<feature type="region of interest" description="Disordered" evidence="1">
    <location>
        <begin position="123"/>
        <end position="146"/>
    </location>
</feature>
<dbReference type="GeneID" id="118426730"/>
<reference evidence="4" key="3">
    <citation type="submission" date="2025-04" db="UniProtKB">
        <authorList>
            <consortium name="RefSeq"/>
        </authorList>
    </citation>
    <scope>IDENTIFICATION</scope>
    <source>
        <strain evidence="4">S238N-H82</strain>
        <tissue evidence="4">Testes</tissue>
    </source>
</reference>
<reference evidence="3" key="2">
    <citation type="journal article" date="2020" name="Nat. Ecol. Evol.">
        <title>Deeply conserved synteny resolves early events in vertebrate evolution.</title>
        <authorList>
            <person name="Simakov O."/>
            <person name="Marletaz F."/>
            <person name="Yue J.X."/>
            <person name="O'Connell B."/>
            <person name="Jenkins J."/>
            <person name="Brandt A."/>
            <person name="Calef R."/>
            <person name="Tung C.H."/>
            <person name="Huang T.K."/>
            <person name="Schmutz J."/>
            <person name="Satoh N."/>
            <person name="Yu J.K."/>
            <person name="Putnam N.H."/>
            <person name="Green R.E."/>
            <person name="Rokhsar D.S."/>
        </authorList>
    </citation>
    <scope>NUCLEOTIDE SEQUENCE [LARGE SCALE GENOMIC DNA]</scope>
    <source>
        <strain evidence="3">S238N-H82</strain>
    </source>
</reference>
<dbReference type="OrthoDB" id="10049072at2759"/>
<dbReference type="InParanoid" id="C3XVT7"/>
<dbReference type="EMBL" id="GG666469">
    <property type="protein sequence ID" value="EEN67880.1"/>
    <property type="molecule type" value="Genomic_DNA"/>
</dbReference>
<dbReference type="RefSeq" id="XP_035692175.1">
    <property type="nucleotide sequence ID" value="XM_035836282.1"/>
</dbReference>
<dbReference type="AlphaFoldDB" id="C3XVT7"/>
<reference evidence="2" key="1">
    <citation type="journal article" date="2008" name="Nature">
        <title>The amphioxus genome and the evolution of the chordate karyotype.</title>
        <authorList>
            <consortium name="US DOE Joint Genome Institute (JGI-PGF)"/>
            <person name="Putnam N.H."/>
            <person name="Butts T."/>
            <person name="Ferrier D.E.K."/>
            <person name="Furlong R.F."/>
            <person name="Hellsten U."/>
            <person name="Kawashima T."/>
            <person name="Robinson-Rechavi M."/>
            <person name="Shoguchi E."/>
            <person name="Terry A."/>
            <person name="Yu J.-K."/>
            <person name="Benito-Gutierrez E.L."/>
            <person name="Dubchak I."/>
            <person name="Garcia-Fernandez J."/>
            <person name="Gibson-Brown J.J."/>
            <person name="Grigoriev I.V."/>
            <person name="Horton A.C."/>
            <person name="de Jong P.J."/>
            <person name="Jurka J."/>
            <person name="Kapitonov V.V."/>
            <person name="Kohara Y."/>
            <person name="Kuroki Y."/>
            <person name="Lindquist E."/>
            <person name="Lucas S."/>
            <person name="Osoegawa K."/>
            <person name="Pennacchio L.A."/>
            <person name="Salamov A.A."/>
            <person name="Satou Y."/>
            <person name="Sauka-Spengler T."/>
            <person name="Schmutz J."/>
            <person name="Shin-I T."/>
            <person name="Toyoda A."/>
            <person name="Bronner-Fraser M."/>
            <person name="Fujiyama A."/>
            <person name="Holland L.Z."/>
            <person name="Holland P.W.H."/>
            <person name="Satoh N."/>
            <person name="Rokhsar D.S."/>
        </authorList>
    </citation>
    <scope>NUCLEOTIDE SEQUENCE [LARGE SCALE GENOMIC DNA]</scope>
    <source>
        <strain evidence="2">S238N-H82</strain>
        <tissue evidence="2">Testes</tissue>
    </source>
</reference>
<protein>
    <submittedName>
        <fullName evidence="4">Uncharacterized protein LOC118426730</fullName>
    </submittedName>
</protein>
<feature type="compositionally biased region" description="Basic and acidic residues" evidence="1">
    <location>
        <begin position="135"/>
        <end position="146"/>
    </location>
</feature>
<organism>
    <name type="scientific">Branchiostoma floridae</name>
    <name type="common">Florida lancelet</name>
    <name type="synonym">Amphioxus</name>
    <dbReference type="NCBI Taxonomy" id="7739"/>
    <lineage>
        <taxon>Eukaryota</taxon>
        <taxon>Metazoa</taxon>
        <taxon>Chordata</taxon>
        <taxon>Cephalochordata</taxon>
        <taxon>Leptocardii</taxon>
        <taxon>Amphioxiformes</taxon>
        <taxon>Branchiostomatidae</taxon>
        <taxon>Branchiostoma</taxon>
    </lineage>
</organism>
<evidence type="ECO:0000313" key="3">
    <source>
        <dbReference type="Proteomes" id="UP000001554"/>
    </source>
</evidence>